<evidence type="ECO:0000259" key="3">
    <source>
        <dbReference type="PROSITE" id="PS50893"/>
    </source>
</evidence>
<dbReference type="Gene3D" id="3.40.50.300">
    <property type="entry name" value="P-loop containing nucleotide triphosphate hydrolases"/>
    <property type="match status" value="1"/>
</dbReference>
<accession>A0A4Y1WW44</accession>
<dbReference type="PANTHER" id="PTHR43158">
    <property type="entry name" value="SKFA PEPTIDE EXPORT ATP-BINDING PROTEIN SKFE"/>
    <property type="match status" value="1"/>
</dbReference>
<evidence type="ECO:0000313" key="5">
    <source>
        <dbReference type="Proteomes" id="UP000318946"/>
    </source>
</evidence>
<dbReference type="GeneID" id="78343175"/>
<dbReference type="InterPro" id="IPR003439">
    <property type="entry name" value="ABC_transporter-like_ATP-bd"/>
</dbReference>
<dbReference type="RefSeq" id="WP_141413377.1">
    <property type="nucleotide sequence ID" value="NZ_AP019735.1"/>
</dbReference>
<dbReference type="PROSITE" id="PS50893">
    <property type="entry name" value="ABC_TRANSPORTER_2"/>
    <property type="match status" value="1"/>
</dbReference>
<proteinExistence type="predicted"/>
<dbReference type="InterPro" id="IPR003593">
    <property type="entry name" value="AAA+_ATPase"/>
</dbReference>
<feature type="domain" description="ABC transporter" evidence="3">
    <location>
        <begin position="5"/>
        <end position="231"/>
    </location>
</feature>
<evidence type="ECO:0000256" key="2">
    <source>
        <dbReference type="ARBA" id="ARBA00022840"/>
    </source>
</evidence>
<dbReference type="SUPFAM" id="SSF52540">
    <property type="entry name" value="P-loop containing nucleoside triphosphate hydrolases"/>
    <property type="match status" value="1"/>
</dbReference>
<sequence length="295" mass="34008">MSAIIECRNLTHYYGRRLIYRDLSFDVPQGRILGLLGKNGTGKTTTINILSGYLKPRSGECRIFGQEVQNLDPVLRRNIGLLIEGHVQYQFMTIEQIEKFYSVFYPAWCRDAYYELMRKLKVAPGQRISRMSCGQRSQVALGLILAQNPELLVLDDFSLGLDPGYRRLFVDYLREYARAESKTVFLTSHIIQDMERLVDDCIIMDYGSILTQRPVAELLAEVRRYGFTVPEGYEIPDAKEFYHPSVIRNRAELFSFLPPAEVERTLRRLQVPYGEFTSEQVTSLEDAFIGLTGKY</sequence>
<dbReference type="PANTHER" id="PTHR43158:SF10">
    <property type="entry name" value="ABC TRANSPORTER ATP-BINDING PROTEIN YTRB"/>
    <property type="match status" value="1"/>
</dbReference>
<dbReference type="GO" id="GO:0005524">
    <property type="term" value="F:ATP binding"/>
    <property type="evidence" value="ECO:0007669"/>
    <property type="project" value="UniProtKB-KW"/>
</dbReference>
<dbReference type="OrthoDB" id="9785229at2"/>
<dbReference type="AlphaFoldDB" id="A0A4Y1WW44"/>
<dbReference type="EMBL" id="AP019735">
    <property type="protein sequence ID" value="BBL05147.1"/>
    <property type="molecule type" value="Genomic_DNA"/>
</dbReference>
<dbReference type="Pfam" id="PF00005">
    <property type="entry name" value="ABC_tran"/>
    <property type="match status" value="1"/>
</dbReference>
<dbReference type="Proteomes" id="UP000318946">
    <property type="component" value="Chromosome"/>
</dbReference>
<dbReference type="CDD" id="cd03230">
    <property type="entry name" value="ABC_DR_subfamily_A"/>
    <property type="match status" value="1"/>
</dbReference>
<protein>
    <submittedName>
        <fullName evidence="4">ABC transporter ATP-binding protein</fullName>
    </submittedName>
</protein>
<keyword evidence="1" id="KW-0547">Nucleotide-binding</keyword>
<evidence type="ECO:0000256" key="1">
    <source>
        <dbReference type="ARBA" id="ARBA00022741"/>
    </source>
</evidence>
<dbReference type="InterPro" id="IPR027417">
    <property type="entry name" value="P-loop_NTPase"/>
</dbReference>
<dbReference type="SMART" id="SM00382">
    <property type="entry name" value="AAA"/>
    <property type="match status" value="1"/>
</dbReference>
<gene>
    <name evidence="4" type="ORF">A5CBH24_24600</name>
</gene>
<dbReference type="GO" id="GO:0016887">
    <property type="term" value="F:ATP hydrolysis activity"/>
    <property type="evidence" value="ECO:0007669"/>
    <property type="project" value="InterPro"/>
</dbReference>
<evidence type="ECO:0000313" key="4">
    <source>
        <dbReference type="EMBL" id="BBL05147.1"/>
    </source>
</evidence>
<keyword evidence="5" id="KW-1185">Reference proteome</keyword>
<dbReference type="KEGG" id="acou:A5CBH24_24600"/>
<organism evidence="4 5">
    <name type="scientific">Alistipes communis</name>
    <dbReference type="NCBI Taxonomy" id="2585118"/>
    <lineage>
        <taxon>Bacteria</taxon>
        <taxon>Pseudomonadati</taxon>
        <taxon>Bacteroidota</taxon>
        <taxon>Bacteroidia</taxon>
        <taxon>Bacteroidales</taxon>
        <taxon>Rikenellaceae</taxon>
        <taxon>Alistipes</taxon>
    </lineage>
</organism>
<name>A0A4Y1WW44_9BACT</name>
<keyword evidence="2 4" id="KW-0067">ATP-binding</keyword>
<reference evidence="5" key="1">
    <citation type="submission" date="2019-06" db="EMBL/GenBank/DDBJ databases">
        <title>Alistipes onderdonkii subsp. vulgaris subsp. nov., Alistipes dispar sp. nov. and Alistipes communis sp. nov., isolated from human faeces, and creation of Alistipes onderdonkii subsp. onderdonkii subsp. nov.</title>
        <authorList>
            <person name="Sakamoto M."/>
            <person name="Ikeyama N."/>
            <person name="Ogata Y."/>
            <person name="Suda W."/>
            <person name="Iino T."/>
            <person name="Hattori M."/>
            <person name="Ohkuma M."/>
        </authorList>
    </citation>
    <scope>NUCLEOTIDE SEQUENCE [LARGE SCALE GENOMIC DNA]</scope>
    <source>
        <strain evidence="5">5CBH24</strain>
    </source>
</reference>